<evidence type="ECO:0000256" key="4">
    <source>
        <dbReference type="ARBA" id="ARBA00023315"/>
    </source>
</evidence>
<dbReference type="GO" id="GO:0006633">
    <property type="term" value="P:fatty acid biosynthetic process"/>
    <property type="evidence" value="ECO:0007669"/>
    <property type="project" value="InterPro"/>
</dbReference>
<dbReference type="SUPFAM" id="SSF53901">
    <property type="entry name" value="Thiolase-like"/>
    <property type="match status" value="2"/>
</dbReference>
<proteinExistence type="inferred from homology"/>
<organism evidence="9 10">
    <name type="scientific">Acer saccharum</name>
    <name type="common">Sugar maple</name>
    <dbReference type="NCBI Taxonomy" id="4024"/>
    <lineage>
        <taxon>Eukaryota</taxon>
        <taxon>Viridiplantae</taxon>
        <taxon>Streptophyta</taxon>
        <taxon>Embryophyta</taxon>
        <taxon>Tracheophyta</taxon>
        <taxon>Spermatophyta</taxon>
        <taxon>Magnoliopsida</taxon>
        <taxon>eudicotyledons</taxon>
        <taxon>Gunneridae</taxon>
        <taxon>Pentapetalae</taxon>
        <taxon>rosids</taxon>
        <taxon>malvids</taxon>
        <taxon>Sapindales</taxon>
        <taxon>Sapindaceae</taxon>
        <taxon>Hippocastanoideae</taxon>
        <taxon>Acereae</taxon>
        <taxon>Acer</taxon>
    </lineage>
</organism>
<evidence type="ECO:0000259" key="7">
    <source>
        <dbReference type="Pfam" id="PF02797"/>
    </source>
</evidence>
<dbReference type="Pfam" id="PF02797">
    <property type="entry name" value="Chal_sti_synt_C"/>
    <property type="match status" value="1"/>
</dbReference>
<comment type="caution">
    <text evidence="9">The sequence shown here is derived from an EMBL/GenBank/DDBJ whole genome shotgun (WGS) entry which is preliminary data.</text>
</comment>
<name>A0AA39W287_ACESA</name>
<accession>A0AA39W287</accession>
<dbReference type="Pfam" id="PF08392">
    <property type="entry name" value="FAE1_CUT1_RppA"/>
    <property type="match status" value="1"/>
</dbReference>
<protein>
    <recommendedName>
        <fullName evidence="11">3-ketoacyl-CoA synthase</fullName>
    </recommendedName>
</protein>
<comment type="catalytic activity">
    <reaction evidence="5">
        <text>a very-long-chain acyl-CoA + malonyl-CoA + H(+) = a very-long-chain 3-oxoacyl-CoA + CO2 + CoA</text>
        <dbReference type="Rhea" id="RHEA:32727"/>
        <dbReference type="ChEBI" id="CHEBI:15378"/>
        <dbReference type="ChEBI" id="CHEBI:16526"/>
        <dbReference type="ChEBI" id="CHEBI:57287"/>
        <dbReference type="ChEBI" id="CHEBI:57384"/>
        <dbReference type="ChEBI" id="CHEBI:90725"/>
        <dbReference type="ChEBI" id="CHEBI:90736"/>
        <dbReference type="EC" id="2.3.1.199"/>
    </reaction>
</comment>
<dbReference type="PANTHER" id="PTHR31561">
    <property type="entry name" value="3-KETOACYL-COA SYNTHASE"/>
    <property type="match status" value="1"/>
</dbReference>
<dbReference type="InterPro" id="IPR013601">
    <property type="entry name" value="FAE1_typ3_polyketide_synth"/>
</dbReference>
<dbReference type="Pfam" id="PF00861">
    <property type="entry name" value="Ribosomal_L18p"/>
    <property type="match status" value="1"/>
</dbReference>
<dbReference type="InterPro" id="IPR057268">
    <property type="entry name" value="Ribosomal_L18"/>
</dbReference>
<keyword evidence="4" id="KW-0808">Transferase</keyword>
<gene>
    <name evidence="9" type="ORF">LWI29_004768</name>
</gene>
<dbReference type="SUPFAM" id="SSF53137">
    <property type="entry name" value="Translational machinery components"/>
    <property type="match status" value="1"/>
</dbReference>
<keyword evidence="6" id="KW-1133">Transmembrane helix</keyword>
<evidence type="ECO:0000256" key="5">
    <source>
        <dbReference type="ARBA" id="ARBA00047375"/>
    </source>
</evidence>
<dbReference type="AlphaFoldDB" id="A0AA39W287"/>
<dbReference type="InterPro" id="IPR012328">
    <property type="entry name" value="Chalcone/stilbene_synt_C"/>
</dbReference>
<reference evidence="9" key="1">
    <citation type="journal article" date="2022" name="Plant J.">
        <title>Strategies of tolerance reflected in two North American maple genomes.</title>
        <authorList>
            <person name="McEvoy S.L."/>
            <person name="Sezen U.U."/>
            <person name="Trouern-Trend A."/>
            <person name="McMahon S.M."/>
            <person name="Schaberg P.G."/>
            <person name="Yang J."/>
            <person name="Wegrzyn J.L."/>
            <person name="Swenson N.G."/>
        </authorList>
    </citation>
    <scope>NUCLEOTIDE SEQUENCE</scope>
    <source>
        <strain evidence="9">NS2018</strain>
    </source>
</reference>
<evidence type="ECO:0000256" key="1">
    <source>
        <dbReference type="ARBA" id="ARBA00007116"/>
    </source>
</evidence>
<dbReference type="Proteomes" id="UP001168877">
    <property type="component" value="Unassembled WGS sequence"/>
</dbReference>
<feature type="domain" description="FAE" evidence="8">
    <location>
        <begin position="41"/>
        <end position="326"/>
    </location>
</feature>
<evidence type="ECO:0000256" key="3">
    <source>
        <dbReference type="ARBA" id="ARBA00023274"/>
    </source>
</evidence>
<dbReference type="InterPro" id="IPR005484">
    <property type="entry name" value="Ribosomal_uL18_bac/plant/anim"/>
</dbReference>
<dbReference type="EMBL" id="JAUESC010000003">
    <property type="protein sequence ID" value="KAK0599381.1"/>
    <property type="molecule type" value="Genomic_DNA"/>
</dbReference>
<sequence>MEIFNILENSNLIGVLILLYHSKYLTLIALTTIAIYFWLFRSSKHVYLVDFICFRTSNSYRTPVSSIIEHAELDGFGTGGLNGFLTKVLERSGIGNECYVPSSIPVLPSDLSLNSTMEELELVIFSTVSNLLTKHKLNPRSIDVVITNCSLVCTVPSLATMIINKFGLRSNVMSFNLSGMGCSAGLLSVSLAKDLLRVHKNSTVLVMSMESVSSNPYKGKVKSMLLANCLFRMGGVAILLSNKTNYKHIAKYELQHLTRTHLGSKDTAYKCVFQEADEEGCIGVSLSRSILQVAGEAMKTNMSTLAAFVLPYSEIIKYGLSVTWKKFWPPARKRGTYIPDFRKAFDHFCVHAGGKAVIDAIKESLKLKDRDVEASKMTLYRFGNTSSSSVWYSLSYLEAKEQEISEMVIPPPVKPPRLTNFLKPYVLKMHFTNKFVNAQVIHSPTATVASSASSQEKALRPSMESTRDVAAAGKIGKILAERLLSKNIPAVSVFLKREQRYHGKIKAVVDSLREGGIKLL</sequence>
<dbReference type="GO" id="GO:0016020">
    <property type="term" value="C:membrane"/>
    <property type="evidence" value="ECO:0007669"/>
    <property type="project" value="InterPro"/>
</dbReference>
<keyword evidence="6" id="KW-0812">Transmembrane</keyword>
<dbReference type="GO" id="GO:0005840">
    <property type="term" value="C:ribosome"/>
    <property type="evidence" value="ECO:0007669"/>
    <property type="project" value="UniProtKB-KW"/>
</dbReference>
<dbReference type="Gene3D" id="3.30.420.100">
    <property type="match status" value="1"/>
</dbReference>
<feature type="domain" description="Chalcone/stilbene synthase C-terminal" evidence="7">
    <location>
        <begin position="348"/>
        <end position="402"/>
    </location>
</feature>
<dbReference type="GO" id="GO:0003735">
    <property type="term" value="F:structural constituent of ribosome"/>
    <property type="evidence" value="ECO:0007669"/>
    <property type="project" value="InterPro"/>
</dbReference>
<dbReference type="InterPro" id="IPR012392">
    <property type="entry name" value="3-ktacl-CoA_syn"/>
</dbReference>
<evidence type="ECO:0000256" key="2">
    <source>
        <dbReference type="ARBA" id="ARBA00022980"/>
    </source>
</evidence>
<keyword evidence="4" id="KW-0012">Acyltransferase</keyword>
<comment type="similarity">
    <text evidence="1">Belongs to the universal ribosomal protein uL18 family.</text>
</comment>
<evidence type="ECO:0000313" key="10">
    <source>
        <dbReference type="Proteomes" id="UP001168877"/>
    </source>
</evidence>
<dbReference type="GO" id="GO:0009922">
    <property type="term" value="F:fatty acid elongase activity"/>
    <property type="evidence" value="ECO:0007669"/>
    <property type="project" value="UniProtKB-EC"/>
</dbReference>
<keyword evidence="3" id="KW-0687">Ribonucleoprotein</keyword>
<dbReference type="CDD" id="cd00432">
    <property type="entry name" value="Ribosomal_L18_L5e"/>
    <property type="match status" value="1"/>
</dbReference>
<evidence type="ECO:0000313" key="9">
    <source>
        <dbReference type="EMBL" id="KAK0599381.1"/>
    </source>
</evidence>
<dbReference type="GO" id="GO:0006412">
    <property type="term" value="P:translation"/>
    <property type="evidence" value="ECO:0007669"/>
    <property type="project" value="InterPro"/>
</dbReference>
<evidence type="ECO:0008006" key="11">
    <source>
        <dbReference type="Google" id="ProtNLM"/>
    </source>
</evidence>
<keyword evidence="10" id="KW-1185">Reference proteome</keyword>
<keyword evidence="6" id="KW-0472">Membrane</keyword>
<evidence type="ECO:0000256" key="6">
    <source>
        <dbReference type="SAM" id="Phobius"/>
    </source>
</evidence>
<reference evidence="9" key="2">
    <citation type="submission" date="2023-06" db="EMBL/GenBank/DDBJ databases">
        <authorList>
            <person name="Swenson N.G."/>
            <person name="Wegrzyn J.L."/>
            <person name="Mcevoy S.L."/>
        </authorList>
    </citation>
    <scope>NUCLEOTIDE SEQUENCE</scope>
    <source>
        <strain evidence="9">NS2018</strain>
        <tissue evidence="9">Leaf</tissue>
    </source>
</reference>
<dbReference type="InterPro" id="IPR016039">
    <property type="entry name" value="Thiolase-like"/>
</dbReference>
<dbReference type="GO" id="GO:1990904">
    <property type="term" value="C:ribonucleoprotein complex"/>
    <property type="evidence" value="ECO:0007669"/>
    <property type="project" value="UniProtKB-KW"/>
</dbReference>
<dbReference type="Gene3D" id="3.40.47.10">
    <property type="match status" value="1"/>
</dbReference>
<keyword evidence="2" id="KW-0689">Ribosomal protein</keyword>
<evidence type="ECO:0000259" key="8">
    <source>
        <dbReference type="Pfam" id="PF08392"/>
    </source>
</evidence>
<feature type="transmembrane region" description="Helical" evidence="6">
    <location>
        <begin position="12"/>
        <end position="39"/>
    </location>
</feature>